<dbReference type="RefSeq" id="WP_177135927.1">
    <property type="nucleotide sequence ID" value="NZ_JAGPWB010000049.1"/>
</dbReference>
<gene>
    <name evidence="2" type="ORF">F3K02_12275</name>
</gene>
<keyword evidence="3" id="KW-1185">Reference proteome</keyword>
<reference evidence="2 3" key="1">
    <citation type="submission" date="2019-09" db="EMBL/GenBank/DDBJ databases">
        <title>Hydrogenophaga aromatica sp. nov., isolated from a para-xylene-degrading enrichment culture.</title>
        <authorList>
            <person name="Tancsics A."/>
            <person name="Banerjee S."/>
        </authorList>
    </citation>
    <scope>NUCLEOTIDE SEQUENCE [LARGE SCALE GENOMIC DNA]</scope>
    <source>
        <strain evidence="2 3">D2P1</strain>
    </source>
</reference>
<name>A0A7Y8KWY6_9BURK</name>
<evidence type="ECO:0000256" key="1">
    <source>
        <dbReference type="SAM" id="SignalP"/>
    </source>
</evidence>
<sequence length="158" mass="17157">MKKTLIALTLAFALPLCALAGPIEPGRPLPALRLKNQHDQEWLIPANTRLVVFAAGRKASNLVMAVLGQQHQGFLASRHAVYLADMSQMPGLITRTFALPALREQPFEVGVSLDETLLAGWPRQADAVTLIGLEAGRVTHFQYASSEAQLRTALDLPP</sequence>
<feature type="chain" id="PRO_5030831012" description="FAD/FMN-containing dehydrogenase" evidence="1">
    <location>
        <begin position="21"/>
        <end position="158"/>
    </location>
</feature>
<organism evidence="2 3">
    <name type="scientific">Hydrogenophaga aromaticivorans</name>
    <dbReference type="NCBI Taxonomy" id="2610898"/>
    <lineage>
        <taxon>Bacteria</taxon>
        <taxon>Pseudomonadati</taxon>
        <taxon>Pseudomonadota</taxon>
        <taxon>Betaproteobacteria</taxon>
        <taxon>Burkholderiales</taxon>
        <taxon>Comamonadaceae</taxon>
        <taxon>Hydrogenophaga</taxon>
    </lineage>
</organism>
<comment type="caution">
    <text evidence="2">The sequence shown here is derived from an EMBL/GenBank/DDBJ whole genome shotgun (WGS) entry which is preliminary data.</text>
</comment>
<dbReference type="Proteomes" id="UP000545507">
    <property type="component" value="Unassembled WGS sequence"/>
</dbReference>
<accession>A0A7Y8KWY6</accession>
<evidence type="ECO:0000313" key="2">
    <source>
        <dbReference type="EMBL" id="NWF46020.1"/>
    </source>
</evidence>
<protein>
    <recommendedName>
        <fullName evidence="4">FAD/FMN-containing dehydrogenase</fullName>
    </recommendedName>
</protein>
<proteinExistence type="predicted"/>
<dbReference type="AlphaFoldDB" id="A0A7Y8KWY6"/>
<keyword evidence="1" id="KW-0732">Signal</keyword>
<dbReference type="EMBL" id="VYGV01000009">
    <property type="protein sequence ID" value="NWF46020.1"/>
    <property type="molecule type" value="Genomic_DNA"/>
</dbReference>
<evidence type="ECO:0000313" key="3">
    <source>
        <dbReference type="Proteomes" id="UP000545507"/>
    </source>
</evidence>
<feature type="signal peptide" evidence="1">
    <location>
        <begin position="1"/>
        <end position="20"/>
    </location>
</feature>
<evidence type="ECO:0008006" key="4">
    <source>
        <dbReference type="Google" id="ProtNLM"/>
    </source>
</evidence>